<feature type="domain" description="Thioredoxin" evidence="6">
    <location>
        <begin position="1"/>
        <end position="137"/>
    </location>
</feature>
<dbReference type="Proteomes" id="UP000237684">
    <property type="component" value="Unassembled WGS sequence"/>
</dbReference>
<reference evidence="7 8" key="1">
    <citation type="journal article" date="2018" name="Syst. Appl. Microbiol.">
        <title>Abditibacterium utsteinense sp. nov., the first cultivated member of candidate phylum FBP, isolated from ice-free Antarctic soil samples.</title>
        <authorList>
            <person name="Tahon G."/>
            <person name="Tytgat B."/>
            <person name="Lebbe L."/>
            <person name="Carlier A."/>
            <person name="Willems A."/>
        </authorList>
    </citation>
    <scope>NUCLEOTIDE SEQUENCE [LARGE SCALE GENOMIC DNA]</scope>
    <source>
        <strain evidence="7 8">LMG 29911</strain>
    </source>
</reference>
<dbReference type="PANTHER" id="PTHR13887">
    <property type="entry name" value="GLUTATHIONE S-TRANSFERASE KAPPA"/>
    <property type="match status" value="1"/>
</dbReference>
<keyword evidence="3" id="KW-0560">Oxidoreductase</keyword>
<dbReference type="Pfam" id="PF13462">
    <property type="entry name" value="Thioredoxin_4"/>
    <property type="match status" value="1"/>
</dbReference>
<dbReference type="AlphaFoldDB" id="A0A2S8STZ0"/>
<comment type="similarity">
    <text evidence="1">Belongs to the thioredoxin family. DsbA subfamily.</text>
</comment>
<evidence type="ECO:0000256" key="1">
    <source>
        <dbReference type="ARBA" id="ARBA00005791"/>
    </source>
</evidence>
<keyword evidence="7" id="KW-0413">Isomerase</keyword>
<evidence type="ECO:0000259" key="6">
    <source>
        <dbReference type="PROSITE" id="PS51352"/>
    </source>
</evidence>
<keyword evidence="2" id="KW-0732">Signal</keyword>
<evidence type="ECO:0000256" key="2">
    <source>
        <dbReference type="ARBA" id="ARBA00022729"/>
    </source>
</evidence>
<dbReference type="PROSITE" id="PS51352">
    <property type="entry name" value="THIOREDOXIN_2"/>
    <property type="match status" value="1"/>
</dbReference>
<dbReference type="EMBL" id="NIGF01000006">
    <property type="protein sequence ID" value="PQV64267.1"/>
    <property type="molecule type" value="Genomic_DNA"/>
</dbReference>
<dbReference type="PANTHER" id="PTHR13887:SF14">
    <property type="entry name" value="DISULFIDE BOND FORMATION PROTEIN D"/>
    <property type="match status" value="1"/>
</dbReference>
<gene>
    <name evidence="7" type="ORF">B1R32_106113</name>
</gene>
<evidence type="ECO:0000256" key="4">
    <source>
        <dbReference type="ARBA" id="ARBA00023157"/>
    </source>
</evidence>
<protein>
    <submittedName>
        <fullName evidence="7">Protein-disulfide isomerase</fullName>
    </submittedName>
</protein>
<comment type="caution">
    <text evidence="7">The sequence shown here is derived from an EMBL/GenBank/DDBJ whole genome shotgun (WGS) entry which is preliminary data.</text>
</comment>
<proteinExistence type="inferred from homology"/>
<sequence length="176" mass="19633">MISMPPLSPADFVRGALDAPVVLVHYGDFECPYSGALHPVLRQLETHLGDQIAVVFRPFPLFDIHPHALQAALAAKAAADKFWAMHDILFENQDKLSDGDLRDYAQQIGLDAAKFRADFASPDTREAMENSIKSAKNVGIHGTPTLFINGQFHDNREGLWQMKRLLPLFEKILQNA</sequence>
<keyword evidence="8" id="KW-1185">Reference proteome</keyword>
<dbReference type="GO" id="GO:0016491">
    <property type="term" value="F:oxidoreductase activity"/>
    <property type="evidence" value="ECO:0007669"/>
    <property type="project" value="UniProtKB-KW"/>
</dbReference>
<dbReference type="InterPro" id="IPR036249">
    <property type="entry name" value="Thioredoxin-like_sf"/>
</dbReference>
<evidence type="ECO:0000313" key="8">
    <source>
        <dbReference type="Proteomes" id="UP000237684"/>
    </source>
</evidence>
<dbReference type="GO" id="GO:0016853">
    <property type="term" value="F:isomerase activity"/>
    <property type="evidence" value="ECO:0007669"/>
    <property type="project" value="UniProtKB-KW"/>
</dbReference>
<keyword evidence="4" id="KW-1015">Disulfide bond</keyword>
<evidence type="ECO:0000313" key="7">
    <source>
        <dbReference type="EMBL" id="PQV64267.1"/>
    </source>
</evidence>
<dbReference type="Gene3D" id="3.40.30.10">
    <property type="entry name" value="Glutaredoxin"/>
    <property type="match status" value="1"/>
</dbReference>
<dbReference type="SUPFAM" id="SSF52833">
    <property type="entry name" value="Thioredoxin-like"/>
    <property type="match status" value="1"/>
</dbReference>
<evidence type="ECO:0000256" key="3">
    <source>
        <dbReference type="ARBA" id="ARBA00023002"/>
    </source>
</evidence>
<name>A0A2S8STZ0_9BACT</name>
<evidence type="ECO:0000256" key="5">
    <source>
        <dbReference type="ARBA" id="ARBA00023284"/>
    </source>
</evidence>
<dbReference type="InterPro" id="IPR012336">
    <property type="entry name" value="Thioredoxin-like_fold"/>
</dbReference>
<accession>A0A2S8STZ0</accession>
<keyword evidence="5" id="KW-0676">Redox-active center</keyword>
<organism evidence="7 8">
    <name type="scientific">Abditibacterium utsteinense</name>
    <dbReference type="NCBI Taxonomy" id="1960156"/>
    <lineage>
        <taxon>Bacteria</taxon>
        <taxon>Pseudomonadati</taxon>
        <taxon>Abditibacteriota</taxon>
        <taxon>Abditibacteriia</taxon>
        <taxon>Abditibacteriales</taxon>
        <taxon>Abditibacteriaceae</taxon>
        <taxon>Abditibacterium</taxon>
    </lineage>
</organism>
<dbReference type="InterPro" id="IPR013766">
    <property type="entry name" value="Thioredoxin_domain"/>
</dbReference>
<dbReference type="InParanoid" id="A0A2S8STZ0"/>
<dbReference type="FunCoup" id="A0A2S8STZ0">
    <property type="interactions" value="5"/>
</dbReference>